<feature type="compositionally biased region" description="Basic and acidic residues" evidence="1">
    <location>
        <begin position="38"/>
        <end position="48"/>
    </location>
</feature>
<protein>
    <submittedName>
        <fullName evidence="2">Uncharacterized protein</fullName>
    </submittedName>
</protein>
<dbReference type="HOGENOM" id="CLU_2321539_0_0_1"/>
<feature type="compositionally biased region" description="Low complexity" evidence="1">
    <location>
        <begin position="8"/>
        <end position="27"/>
    </location>
</feature>
<proteinExistence type="predicted"/>
<keyword evidence="3" id="KW-1185">Reference proteome</keyword>
<dbReference type="AlphaFoldDB" id="M2RKQ2"/>
<feature type="region of interest" description="Disordered" evidence="1">
    <location>
        <begin position="1"/>
        <end position="49"/>
    </location>
</feature>
<organism evidence="2 3">
    <name type="scientific">Cochliobolus sativus (strain ND90Pr / ATCC 201652)</name>
    <name type="common">Common root rot and spot blotch fungus</name>
    <name type="synonym">Bipolaris sorokiniana</name>
    <dbReference type="NCBI Taxonomy" id="665912"/>
    <lineage>
        <taxon>Eukaryota</taxon>
        <taxon>Fungi</taxon>
        <taxon>Dikarya</taxon>
        <taxon>Ascomycota</taxon>
        <taxon>Pezizomycotina</taxon>
        <taxon>Dothideomycetes</taxon>
        <taxon>Pleosporomycetidae</taxon>
        <taxon>Pleosporales</taxon>
        <taxon>Pleosporineae</taxon>
        <taxon>Pleosporaceae</taxon>
        <taxon>Bipolaris</taxon>
    </lineage>
</organism>
<reference evidence="2 3" key="1">
    <citation type="journal article" date="2012" name="PLoS Pathog.">
        <title>Diverse lifestyles and strategies of plant pathogenesis encoded in the genomes of eighteen Dothideomycetes fungi.</title>
        <authorList>
            <person name="Ohm R.A."/>
            <person name="Feau N."/>
            <person name="Henrissat B."/>
            <person name="Schoch C.L."/>
            <person name="Horwitz B.A."/>
            <person name="Barry K.W."/>
            <person name="Condon B.J."/>
            <person name="Copeland A.C."/>
            <person name="Dhillon B."/>
            <person name="Glaser F."/>
            <person name="Hesse C.N."/>
            <person name="Kosti I."/>
            <person name="LaButti K."/>
            <person name="Lindquist E.A."/>
            <person name="Lucas S."/>
            <person name="Salamov A.A."/>
            <person name="Bradshaw R.E."/>
            <person name="Ciuffetti L."/>
            <person name="Hamelin R.C."/>
            <person name="Kema G.H.J."/>
            <person name="Lawrence C."/>
            <person name="Scott J.A."/>
            <person name="Spatafora J.W."/>
            <person name="Turgeon B.G."/>
            <person name="de Wit P.J.G.M."/>
            <person name="Zhong S."/>
            <person name="Goodwin S.B."/>
            <person name="Grigoriev I.V."/>
        </authorList>
    </citation>
    <scope>NUCLEOTIDE SEQUENCE [LARGE SCALE GENOMIC DNA]</scope>
    <source>
        <strain evidence="3">ND90Pr / ATCC 201652</strain>
    </source>
</reference>
<gene>
    <name evidence="2" type="ORF">COCSADRAFT_287749</name>
</gene>
<evidence type="ECO:0000313" key="3">
    <source>
        <dbReference type="Proteomes" id="UP000016934"/>
    </source>
</evidence>
<dbReference type="KEGG" id="bsc:COCSADRAFT_287749"/>
<dbReference type="Proteomes" id="UP000016934">
    <property type="component" value="Unassembled WGS sequence"/>
</dbReference>
<reference evidence="3" key="2">
    <citation type="journal article" date="2013" name="PLoS Genet.">
        <title>Comparative genome structure, secondary metabolite, and effector coding capacity across Cochliobolus pathogens.</title>
        <authorList>
            <person name="Condon B.J."/>
            <person name="Leng Y."/>
            <person name="Wu D."/>
            <person name="Bushley K.E."/>
            <person name="Ohm R.A."/>
            <person name="Otillar R."/>
            <person name="Martin J."/>
            <person name="Schackwitz W."/>
            <person name="Grimwood J."/>
            <person name="MohdZainudin N."/>
            <person name="Xue C."/>
            <person name="Wang R."/>
            <person name="Manning V.A."/>
            <person name="Dhillon B."/>
            <person name="Tu Z.J."/>
            <person name="Steffenson B.J."/>
            <person name="Salamov A."/>
            <person name="Sun H."/>
            <person name="Lowry S."/>
            <person name="LaButti K."/>
            <person name="Han J."/>
            <person name="Copeland A."/>
            <person name="Lindquist E."/>
            <person name="Barry K."/>
            <person name="Schmutz J."/>
            <person name="Baker S.E."/>
            <person name="Ciuffetti L.M."/>
            <person name="Grigoriev I.V."/>
            <person name="Zhong S."/>
            <person name="Turgeon B.G."/>
        </authorList>
    </citation>
    <scope>NUCLEOTIDE SEQUENCE [LARGE SCALE GENOMIC DNA]</scope>
    <source>
        <strain evidence="3">ND90Pr / ATCC 201652</strain>
    </source>
</reference>
<dbReference type="OMA" id="TFGFSMQ"/>
<dbReference type="OrthoDB" id="3935170at2759"/>
<name>M2RKQ2_COCSN</name>
<dbReference type="EMBL" id="KB445639">
    <property type="protein sequence ID" value="EMD67254.1"/>
    <property type="molecule type" value="Genomic_DNA"/>
</dbReference>
<sequence>MPALPFNSSASSSASSSPTLSPTTTPSIVLHPASGISLEKKELHKPRQDPAQAYRMRYAQYLAATFGFSMQAALAEADCQLAPRRSSSSSMSEAESLRTI</sequence>
<evidence type="ECO:0000313" key="2">
    <source>
        <dbReference type="EMBL" id="EMD67254.1"/>
    </source>
</evidence>
<evidence type="ECO:0000256" key="1">
    <source>
        <dbReference type="SAM" id="MobiDB-lite"/>
    </source>
</evidence>
<dbReference type="GeneID" id="19135910"/>
<dbReference type="RefSeq" id="XP_007696957.1">
    <property type="nucleotide sequence ID" value="XM_007698767.1"/>
</dbReference>
<feature type="region of interest" description="Disordered" evidence="1">
    <location>
        <begin position="81"/>
        <end position="100"/>
    </location>
</feature>
<accession>M2RKQ2</accession>